<dbReference type="KEGG" id="pco:PHACADRAFT_95461"/>
<dbReference type="HOGENOM" id="CLU_1949579_0_0_1"/>
<dbReference type="InParanoid" id="K5W9I1"/>
<dbReference type="EMBL" id="JH930472">
    <property type="protein sequence ID" value="EKM55835.1"/>
    <property type="molecule type" value="Genomic_DNA"/>
</dbReference>
<reference evidence="1 2" key="1">
    <citation type="journal article" date="2012" name="BMC Genomics">
        <title>Comparative genomics of the white-rot fungi, Phanerochaete carnosa and P. chrysosporium, to elucidate the genetic basis of the distinct wood types they colonize.</title>
        <authorList>
            <person name="Suzuki H."/>
            <person name="MacDonald J."/>
            <person name="Syed K."/>
            <person name="Salamov A."/>
            <person name="Hori C."/>
            <person name="Aerts A."/>
            <person name="Henrissat B."/>
            <person name="Wiebenga A."/>
            <person name="vanKuyk P.A."/>
            <person name="Barry K."/>
            <person name="Lindquist E."/>
            <person name="LaButti K."/>
            <person name="Lapidus A."/>
            <person name="Lucas S."/>
            <person name="Coutinho P."/>
            <person name="Gong Y."/>
            <person name="Samejima M."/>
            <person name="Mahadevan R."/>
            <person name="Abou-Zaid M."/>
            <person name="de Vries R.P."/>
            <person name="Igarashi K."/>
            <person name="Yadav J.S."/>
            <person name="Grigoriev I.V."/>
            <person name="Master E.R."/>
        </authorList>
    </citation>
    <scope>NUCLEOTIDE SEQUENCE [LARGE SCALE GENOMIC DNA]</scope>
    <source>
        <strain evidence="1 2">HHB-10118-sp</strain>
    </source>
</reference>
<dbReference type="Proteomes" id="UP000008370">
    <property type="component" value="Unassembled WGS sequence"/>
</dbReference>
<gene>
    <name evidence="1" type="ORF">PHACADRAFT_95461</name>
</gene>
<dbReference type="GeneID" id="18920890"/>
<evidence type="ECO:0000313" key="1">
    <source>
        <dbReference type="EMBL" id="EKM55835.1"/>
    </source>
</evidence>
<dbReference type="OrthoDB" id="2802412at2759"/>
<name>K5W9I1_PHACS</name>
<keyword evidence="2" id="KW-1185">Reference proteome</keyword>
<accession>K5W9I1</accession>
<sequence length="161" mass="17975">MPRFVSIRNILRGPKIPIVEVEPTWECDPFAMDGDSFIPPPEIPAVWEDGFTKPPPSPRHDFGPTAPKRSEVPLASLHARQGLISLAEARRTSGIVYHSINSISQPSSELPKSPESPSCDLLMMPVPPAVDTGRRDIKYRREDFKMMEARMRIAAVRAGYL</sequence>
<dbReference type="AlphaFoldDB" id="K5W9I1"/>
<proteinExistence type="predicted"/>
<dbReference type="RefSeq" id="XP_007396146.1">
    <property type="nucleotide sequence ID" value="XM_007396084.1"/>
</dbReference>
<evidence type="ECO:0000313" key="2">
    <source>
        <dbReference type="Proteomes" id="UP000008370"/>
    </source>
</evidence>
<organism evidence="1 2">
    <name type="scientific">Phanerochaete carnosa (strain HHB-10118-sp)</name>
    <name type="common">White-rot fungus</name>
    <name type="synonym">Peniophora carnosa</name>
    <dbReference type="NCBI Taxonomy" id="650164"/>
    <lineage>
        <taxon>Eukaryota</taxon>
        <taxon>Fungi</taxon>
        <taxon>Dikarya</taxon>
        <taxon>Basidiomycota</taxon>
        <taxon>Agaricomycotina</taxon>
        <taxon>Agaricomycetes</taxon>
        <taxon>Polyporales</taxon>
        <taxon>Phanerochaetaceae</taxon>
        <taxon>Phanerochaete</taxon>
    </lineage>
</organism>
<protein>
    <submittedName>
        <fullName evidence="1">Uncharacterized protein</fullName>
    </submittedName>
</protein>